<dbReference type="Pfam" id="PF10686">
    <property type="entry name" value="YAcAr"/>
    <property type="match status" value="1"/>
</dbReference>
<dbReference type="InterPro" id="IPR019627">
    <property type="entry name" value="YAcAr"/>
</dbReference>
<organismHost>
    <name type="scientific">Bacillus subtilis</name>
    <dbReference type="NCBI Taxonomy" id="1423"/>
</organismHost>
<dbReference type="RefSeq" id="YP_002300450.1">
    <property type="nucleotide sequence ID" value="NC_011421.1"/>
</dbReference>
<evidence type="ECO:0000313" key="3">
    <source>
        <dbReference type="Proteomes" id="UP000001590"/>
    </source>
</evidence>
<sequence length="181" mass="19983">MTKLIDTVRLYSEHPEATSILHLDKNKYGQKPKLNILCTGSRNWTDKKLVKSVLSAYKSYDVTVIQGTSKGLDTIAGEVAEELGMKTVGISAVQKYDARDLLLRNTVMVNKLEPSRDLVLAFRTSRMSKGTNDAVQKAVGRGLRVVMYTLDDKYPGGIKCSDFNLSTGADLPIVENPEVTE</sequence>
<dbReference type="KEGG" id="vg:7009168"/>
<organism evidence="2 3">
    <name type="scientific">Bacillus phage SP01</name>
    <name type="common">Bacteriophage SP01</name>
    <dbReference type="NCBI Taxonomy" id="2884427"/>
    <lineage>
        <taxon>Viruses</taxon>
        <taxon>Duplodnaviria</taxon>
        <taxon>Heunggongvirae</taxon>
        <taxon>Uroviricota</taxon>
        <taxon>Caudoviricetes</taxon>
        <taxon>Herelleviridae</taxon>
        <taxon>Spounavirinae</taxon>
        <taxon>Okubovirus</taxon>
        <taxon>Okubovirus SPO1</taxon>
    </lineage>
</organism>
<gene>
    <name evidence="2" type="primary">34.43</name>
    <name evidence="2" type="ORF">SPO1_179</name>
</gene>
<dbReference type="GeneID" id="7009168"/>
<accession>B6V2Z7</accession>
<keyword evidence="3" id="KW-1185">Reference proteome</keyword>
<protein>
    <submittedName>
        <fullName evidence="2">Gp34.43</fullName>
    </submittedName>
</protein>
<reference evidence="2 3" key="1">
    <citation type="journal article" date="2009" name="J. Mol. Biol.">
        <title>The genome of Bacillus subtilis bacteriophage SPO1.</title>
        <authorList>
            <person name="Stewart C.R."/>
            <person name="Casjens S.R."/>
            <person name="Cresawn S.G."/>
            <person name="Houtz J.M."/>
            <person name="Smith A.L."/>
            <person name="Ford M.E."/>
            <person name="Peebles C.L."/>
            <person name="Hatfull G.F."/>
            <person name="Hendrix R.W."/>
            <person name="Huang W.M."/>
            <person name="Pedulla M.L."/>
        </authorList>
    </citation>
    <scope>NUCLEOTIDE SEQUENCE [LARGE SCALE GENOMIC DNA]</scope>
</reference>
<feature type="domain" description="YspA cpYpsA-related SLOG" evidence="1">
    <location>
        <begin position="36"/>
        <end position="92"/>
    </location>
</feature>
<evidence type="ECO:0000259" key="1">
    <source>
        <dbReference type="Pfam" id="PF10686"/>
    </source>
</evidence>
<dbReference type="Proteomes" id="UP000001590">
    <property type="component" value="Segment"/>
</dbReference>
<evidence type="ECO:0000313" key="2">
    <source>
        <dbReference type="EMBL" id="ACI91079.1"/>
    </source>
</evidence>
<dbReference type="EMBL" id="FJ230960">
    <property type="protein sequence ID" value="ACI91079.1"/>
    <property type="molecule type" value="Genomic_DNA"/>
</dbReference>
<name>B6V2Z7_BPSP1</name>
<proteinExistence type="predicted"/>